<name>A0A024HIX1_PSEKB</name>
<proteinExistence type="predicted"/>
<dbReference type="RefSeq" id="WP_043253362.1">
    <property type="nucleotide sequence ID" value="NZ_HG322950.1"/>
</dbReference>
<dbReference type="AlphaFoldDB" id="A0A024HIX1"/>
<keyword evidence="1" id="KW-1133">Transmembrane helix</keyword>
<keyword evidence="3" id="KW-1185">Reference proteome</keyword>
<gene>
    <name evidence="2" type="ORF">PKB_3636</name>
</gene>
<dbReference type="EMBL" id="HG322950">
    <property type="protein sequence ID" value="CDF84975.1"/>
    <property type="molecule type" value="Genomic_DNA"/>
</dbReference>
<feature type="transmembrane region" description="Helical" evidence="1">
    <location>
        <begin position="6"/>
        <end position="24"/>
    </location>
</feature>
<reference evidence="2 3" key="2">
    <citation type="submission" date="2014-05" db="EMBL/GenBank/DDBJ databases">
        <title>Genome sequence of the 3-chlorobenzoate degrading bacterium Pseudomonas knackmussii B13 shows multiple evidence for horizontal gene transfer.</title>
        <authorList>
            <person name="Miyazaki R."/>
            <person name="Bertelli C."/>
            <person name="Falquet L."/>
            <person name="Robinson-Rechavi M."/>
            <person name="Gharib W."/>
            <person name="Roy S."/>
            <person name="Van der Meer J.R."/>
        </authorList>
    </citation>
    <scope>NUCLEOTIDE SEQUENCE [LARGE SCALE GENOMIC DNA]</scope>
    <source>
        <strain evidence="2 3">B13</strain>
    </source>
</reference>
<dbReference type="OrthoDB" id="6199153at2"/>
<organism evidence="2 3">
    <name type="scientific">Pseudomonas knackmussii (strain DSM 6978 / CCUG 54928 / LMG 23759 / B13)</name>
    <dbReference type="NCBI Taxonomy" id="1301098"/>
    <lineage>
        <taxon>Bacteria</taxon>
        <taxon>Pseudomonadati</taxon>
        <taxon>Pseudomonadota</taxon>
        <taxon>Gammaproteobacteria</taxon>
        <taxon>Pseudomonadales</taxon>
        <taxon>Pseudomonadaceae</taxon>
        <taxon>Pseudomonas</taxon>
    </lineage>
</organism>
<reference evidence="2 3" key="1">
    <citation type="submission" date="2013-03" db="EMBL/GenBank/DDBJ databases">
        <authorList>
            <person name="Linke B."/>
        </authorList>
    </citation>
    <scope>NUCLEOTIDE SEQUENCE [LARGE SCALE GENOMIC DNA]</scope>
    <source>
        <strain evidence="2 3">B13</strain>
    </source>
</reference>
<dbReference type="eggNOG" id="ENOG5032DV0">
    <property type="taxonomic scope" value="Bacteria"/>
</dbReference>
<dbReference type="Proteomes" id="UP000025241">
    <property type="component" value="Chromosome I"/>
</dbReference>
<dbReference type="HOGENOM" id="CLU_070572_0_0_6"/>
<dbReference type="KEGG" id="pkc:PKB_3636"/>
<keyword evidence="1" id="KW-0472">Membrane</keyword>
<protein>
    <submittedName>
        <fullName evidence="2">Uncharacterized protein</fullName>
    </submittedName>
</protein>
<evidence type="ECO:0000313" key="3">
    <source>
        <dbReference type="Proteomes" id="UP000025241"/>
    </source>
</evidence>
<accession>A0A024HIX1</accession>
<sequence length="257" mass="29370">MSPLVITALVVVGIALLVAIVFINQQMESRKLEKARQKADLLDRYRRCSEISETLPGQFISPALKLLLSRFELSLGERLLALDKSNAQIGERVTELRRLVGQGEAIQVRNAPQIILTEAKAKDVRFLFEALHAQITRFAQEGQLPRNDAQRWVKEIRHLLTLLHIEFFGNLGQQALQQGQPRQARLAFERGVQYLQKQPELGRYQAQLQQMEQQLNRANALVLESSAPVEQEPNELTDGLKALDEDDIWRKKNLYDD</sequence>
<evidence type="ECO:0000256" key="1">
    <source>
        <dbReference type="SAM" id="Phobius"/>
    </source>
</evidence>
<evidence type="ECO:0000313" key="2">
    <source>
        <dbReference type="EMBL" id="CDF84975.1"/>
    </source>
</evidence>
<dbReference type="PATRIC" id="fig|1301098.3.peg.3640"/>
<keyword evidence="1" id="KW-0812">Transmembrane</keyword>